<comment type="caution">
    <text evidence="1">The sequence shown here is derived from an EMBL/GenBank/DDBJ whole genome shotgun (WGS) entry which is preliminary data.</text>
</comment>
<feature type="non-terminal residue" evidence="1">
    <location>
        <position position="103"/>
    </location>
</feature>
<dbReference type="EMBL" id="CM026422">
    <property type="protein sequence ID" value="KAG0585618.1"/>
    <property type="molecule type" value="Genomic_DNA"/>
</dbReference>
<sequence length="103" mass="11919">MTTLRRQLALHIQSSLQVFLMHRSQGEKHLVQSSTNFAWLHLQCPQPPHLQCLALTYPTNTNVRSNTLFCAVLKICMNTWQHCLHTRHRSTFPKAANSILRSQ</sequence>
<dbReference type="AlphaFoldDB" id="A0A8T0ISH3"/>
<organism evidence="1 2">
    <name type="scientific">Ceratodon purpureus</name>
    <name type="common">Fire moss</name>
    <name type="synonym">Dicranum purpureum</name>
    <dbReference type="NCBI Taxonomy" id="3225"/>
    <lineage>
        <taxon>Eukaryota</taxon>
        <taxon>Viridiplantae</taxon>
        <taxon>Streptophyta</taxon>
        <taxon>Embryophyta</taxon>
        <taxon>Bryophyta</taxon>
        <taxon>Bryophytina</taxon>
        <taxon>Bryopsida</taxon>
        <taxon>Dicranidae</taxon>
        <taxon>Pseudoditrichales</taxon>
        <taxon>Ditrichaceae</taxon>
        <taxon>Ceratodon</taxon>
    </lineage>
</organism>
<keyword evidence="2" id="KW-1185">Reference proteome</keyword>
<dbReference type="Proteomes" id="UP000822688">
    <property type="component" value="Chromosome 2"/>
</dbReference>
<accession>A0A8T0ISH3</accession>
<name>A0A8T0ISH3_CERPU</name>
<gene>
    <name evidence="1" type="ORF">KC19_2G025700</name>
</gene>
<evidence type="ECO:0000313" key="2">
    <source>
        <dbReference type="Proteomes" id="UP000822688"/>
    </source>
</evidence>
<reference evidence="1" key="1">
    <citation type="submission" date="2020-06" db="EMBL/GenBank/DDBJ databases">
        <title>WGS assembly of Ceratodon purpureus strain R40.</title>
        <authorList>
            <person name="Carey S.B."/>
            <person name="Jenkins J."/>
            <person name="Shu S."/>
            <person name="Lovell J.T."/>
            <person name="Sreedasyam A."/>
            <person name="Maumus F."/>
            <person name="Tiley G.P."/>
            <person name="Fernandez-Pozo N."/>
            <person name="Barry K."/>
            <person name="Chen C."/>
            <person name="Wang M."/>
            <person name="Lipzen A."/>
            <person name="Daum C."/>
            <person name="Saski C.A."/>
            <person name="Payton A.C."/>
            <person name="Mcbreen J.C."/>
            <person name="Conrad R.E."/>
            <person name="Kollar L.M."/>
            <person name="Olsson S."/>
            <person name="Huttunen S."/>
            <person name="Landis J.B."/>
            <person name="Wickett N.J."/>
            <person name="Johnson M.G."/>
            <person name="Rensing S.A."/>
            <person name="Grimwood J."/>
            <person name="Schmutz J."/>
            <person name="Mcdaniel S.F."/>
        </authorList>
    </citation>
    <scope>NUCLEOTIDE SEQUENCE</scope>
    <source>
        <strain evidence="1">R40</strain>
    </source>
</reference>
<proteinExistence type="predicted"/>
<protein>
    <submittedName>
        <fullName evidence="1">Uncharacterized protein</fullName>
    </submittedName>
</protein>
<evidence type="ECO:0000313" key="1">
    <source>
        <dbReference type="EMBL" id="KAG0585618.1"/>
    </source>
</evidence>